<dbReference type="RefSeq" id="WP_003846408.1">
    <property type="nucleotide sequence ID" value="NZ_JAKWGX010000115.1"/>
</dbReference>
<reference evidence="1 2" key="1">
    <citation type="submission" date="2015-06" db="EMBL/GenBank/DDBJ databases">
        <title>The Genome Sequence of None.</title>
        <authorList>
            <consortium name="The Broad Institute Genomics Platform"/>
            <consortium name="The Broad Institute Genome Sequencing Center for Infectious Disease"/>
            <person name="Earl A.M."/>
            <person name="Onderdonk A.B."/>
            <person name="Kirby J."/>
            <person name="Ferraro M.J."/>
            <person name="Huang S."/>
            <person name="Spencer M."/>
            <person name="Fodor A."/>
            <person name="Hooper D."/>
            <person name="Dekker J."/>
            <person name="O'Brien T."/>
            <person name="Quan V."/>
            <person name="Gombosev A."/>
            <person name="Delaney M."/>
            <person name="DuBois A."/>
            <person name="Ernst C."/>
            <person name="Kim D.S."/>
            <person name="Rossman W."/>
            <person name="Gohs F."/>
            <person name="Petruso H."/>
            <person name="Nozar T."/>
            <person name="Mougeot F."/>
            <person name="Manson-McGuire A."/>
            <person name="Young S."/>
            <person name="Abouelleil A."/>
            <person name="Cao P."/>
            <person name="Chapman S.B."/>
            <person name="Griggs A."/>
            <person name="Priest M."/>
            <person name="Shea T."/>
            <person name="Wortman I."/>
            <person name="Wortman J.R."/>
            <person name="Nusbaum C."/>
            <person name="Birren B."/>
        </authorList>
    </citation>
    <scope>NUCLEOTIDE SEQUENCE [LARGE SCALE GENOMIC DNA]</scope>
    <source>
        <strain evidence="1 2">MGH87</strain>
    </source>
</reference>
<dbReference type="SUPFAM" id="SSF46785">
    <property type="entry name" value="Winged helix' DNA-binding domain"/>
    <property type="match status" value="1"/>
</dbReference>
<dbReference type="InterPro" id="IPR036390">
    <property type="entry name" value="WH_DNA-bd_sf"/>
</dbReference>
<proteinExistence type="predicted"/>
<organism evidence="1 2">
    <name type="scientific">Klebsiella michiganensis</name>
    <dbReference type="NCBI Taxonomy" id="1134687"/>
    <lineage>
        <taxon>Bacteria</taxon>
        <taxon>Pseudomonadati</taxon>
        <taxon>Pseudomonadota</taxon>
        <taxon>Gammaproteobacteria</taxon>
        <taxon>Enterobacterales</taxon>
        <taxon>Enterobacteriaceae</taxon>
        <taxon>Klebsiella/Raoultella group</taxon>
        <taxon>Klebsiella</taxon>
    </lineage>
</organism>
<evidence type="ECO:0000313" key="1">
    <source>
        <dbReference type="EMBL" id="KLY43164.1"/>
    </source>
</evidence>
<name>A0ABR5GLA1_9ENTR</name>
<accession>A0ABR5GLA1</accession>
<comment type="caution">
    <text evidence="1">The sequence shown here is derived from an EMBL/GenBank/DDBJ whole genome shotgun (WGS) entry which is preliminary data.</text>
</comment>
<evidence type="ECO:0000313" key="2">
    <source>
        <dbReference type="Proteomes" id="UP000036305"/>
    </source>
</evidence>
<dbReference type="EMBL" id="LEUS01000001">
    <property type="protein sequence ID" value="KLY43164.1"/>
    <property type="molecule type" value="Genomic_DNA"/>
</dbReference>
<dbReference type="Proteomes" id="UP000036305">
    <property type="component" value="Unassembled WGS sequence"/>
</dbReference>
<keyword evidence="2" id="KW-1185">Reference proteome</keyword>
<protein>
    <recommendedName>
        <fullName evidence="3">Helix-turn-helix domain-containing protein</fullName>
    </recommendedName>
</protein>
<evidence type="ECO:0008006" key="3">
    <source>
        <dbReference type="Google" id="ProtNLM"/>
    </source>
</evidence>
<gene>
    <name evidence="1" type="ORF">SK91_00088</name>
</gene>
<sequence>MTNLYLLNEDTNFQFGCNDVCRRIYNHLASLHRENGKFRSSVKTLASALGYSESGIRYWLFLMRDAKVITLTRRSNHYDFDVNHNVAFITSNH</sequence>